<reference evidence="3" key="1">
    <citation type="submission" date="2022-11" db="UniProtKB">
        <authorList>
            <consortium name="WormBaseParasite"/>
        </authorList>
    </citation>
    <scope>IDENTIFICATION</scope>
</reference>
<organism evidence="2 3">
    <name type="scientific">Romanomermis culicivorax</name>
    <name type="common">Nematode worm</name>
    <dbReference type="NCBI Taxonomy" id="13658"/>
    <lineage>
        <taxon>Eukaryota</taxon>
        <taxon>Metazoa</taxon>
        <taxon>Ecdysozoa</taxon>
        <taxon>Nematoda</taxon>
        <taxon>Enoplea</taxon>
        <taxon>Dorylaimia</taxon>
        <taxon>Mermithida</taxon>
        <taxon>Mermithoidea</taxon>
        <taxon>Mermithidae</taxon>
        <taxon>Romanomermis</taxon>
    </lineage>
</organism>
<sequence length="77" mass="8807">MQLGLKNERLAEKHWFQFIQSAADGKFPAPPKIESWYRLRLPLTGDNPPPRSLRSAGERDLSRGGSLKVSSPRYDKR</sequence>
<feature type="region of interest" description="Disordered" evidence="1">
    <location>
        <begin position="42"/>
        <end position="77"/>
    </location>
</feature>
<protein>
    <submittedName>
        <fullName evidence="3">Uncharacterized protein</fullName>
    </submittedName>
</protein>
<dbReference type="WBParaSite" id="nRc.2.0.1.t47152-RA">
    <property type="protein sequence ID" value="nRc.2.0.1.t47152-RA"/>
    <property type="gene ID" value="nRc.2.0.1.g47152"/>
</dbReference>
<dbReference type="Proteomes" id="UP000887565">
    <property type="component" value="Unplaced"/>
</dbReference>
<dbReference type="AlphaFoldDB" id="A0A915L8K5"/>
<evidence type="ECO:0000256" key="1">
    <source>
        <dbReference type="SAM" id="MobiDB-lite"/>
    </source>
</evidence>
<evidence type="ECO:0000313" key="2">
    <source>
        <dbReference type="Proteomes" id="UP000887565"/>
    </source>
</evidence>
<accession>A0A915L8K5</accession>
<keyword evidence="2" id="KW-1185">Reference proteome</keyword>
<proteinExistence type="predicted"/>
<evidence type="ECO:0000313" key="3">
    <source>
        <dbReference type="WBParaSite" id="nRc.2.0.1.t47152-RA"/>
    </source>
</evidence>
<name>A0A915L8K5_ROMCU</name>